<comment type="caution">
    <text evidence="1">The sequence shown here is derived from an EMBL/GenBank/DDBJ whole genome shotgun (WGS) entry which is preliminary data.</text>
</comment>
<proteinExistence type="predicted"/>
<dbReference type="AlphaFoldDB" id="A0A8H5UAP5"/>
<sequence length="100" mass="11865">MPLSKFSEFFYCDPPFHRFMCYVVRVQIGTPEMVAYWLMKNWAAEVRKEVYGDFPVYMEDKNFNKFVTQVVRLRPEFPPSLRMGIAKLRARMVSDGLLTV</sequence>
<name>A0A8H5UAP5_FUSCI</name>
<keyword evidence="2" id="KW-1185">Reference proteome</keyword>
<gene>
    <name evidence="1" type="ORF">FCIRC_2528</name>
</gene>
<reference evidence="1 2" key="2">
    <citation type="submission" date="2020-05" db="EMBL/GenBank/DDBJ databases">
        <title>Identification and distribution of gene clusters putatively required for synthesis of sphingolipid metabolism inhibitors in phylogenetically diverse species of the filamentous fungus Fusarium.</title>
        <authorList>
            <person name="Kim H.-S."/>
            <person name="Busman M."/>
            <person name="Brown D.W."/>
            <person name="Divon H."/>
            <person name="Uhlig S."/>
            <person name="Proctor R.H."/>
        </authorList>
    </citation>
    <scope>NUCLEOTIDE SEQUENCE [LARGE SCALE GENOMIC DNA]</scope>
    <source>
        <strain evidence="1 2">NRRL 25331</strain>
    </source>
</reference>
<dbReference type="Proteomes" id="UP000572754">
    <property type="component" value="Unassembled WGS sequence"/>
</dbReference>
<organism evidence="1 2">
    <name type="scientific">Fusarium circinatum</name>
    <name type="common">Pitch canker fungus</name>
    <name type="synonym">Gibberella circinata</name>
    <dbReference type="NCBI Taxonomy" id="48490"/>
    <lineage>
        <taxon>Eukaryota</taxon>
        <taxon>Fungi</taxon>
        <taxon>Dikarya</taxon>
        <taxon>Ascomycota</taxon>
        <taxon>Pezizomycotina</taxon>
        <taxon>Sordariomycetes</taxon>
        <taxon>Hypocreomycetidae</taxon>
        <taxon>Hypocreales</taxon>
        <taxon>Nectriaceae</taxon>
        <taxon>Fusarium</taxon>
        <taxon>Fusarium fujikuroi species complex</taxon>
    </lineage>
</organism>
<reference evidence="2" key="1">
    <citation type="journal article" date="2020" name="BMC Genomics">
        <title>Correction to: Identification and distribution of gene clusters required for synthesis of sphingolipid metabolism inhibitors in diverse species of the filamentous fungus Fusarium.</title>
        <authorList>
            <person name="Kim H.S."/>
            <person name="Lohmar J.M."/>
            <person name="Busman M."/>
            <person name="Brown D.W."/>
            <person name="Naumann T.A."/>
            <person name="Divon H.H."/>
            <person name="Lysoe E."/>
            <person name="Uhlig S."/>
            <person name="Proctor R.H."/>
        </authorList>
    </citation>
    <scope>NUCLEOTIDE SEQUENCE [LARGE SCALE GENOMIC DNA]</scope>
    <source>
        <strain evidence="2">NRRL 25331</strain>
    </source>
</reference>
<accession>A0A8H5UAP5</accession>
<evidence type="ECO:0000313" key="2">
    <source>
        <dbReference type="Proteomes" id="UP000572754"/>
    </source>
</evidence>
<evidence type="ECO:0000313" key="1">
    <source>
        <dbReference type="EMBL" id="KAF5687024.1"/>
    </source>
</evidence>
<dbReference type="EMBL" id="JAAQPE010000082">
    <property type="protein sequence ID" value="KAF5687024.1"/>
    <property type="molecule type" value="Genomic_DNA"/>
</dbReference>
<protein>
    <submittedName>
        <fullName evidence="1">Uncharacterized protein</fullName>
    </submittedName>
</protein>